<dbReference type="HAMAP" id="MF_00048">
    <property type="entry name" value="UPF0102"/>
    <property type="match status" value="1"/>
</dbReference>
<evidence type="ECO:0000256" key="1">
    <source>
        <dbReference type="ARBA" id="ARBA00006738"/>
    </source>
</evidence>
<feature type="region of interest" description="Disordered" evidence="3">
    <location>
        <begin position="1"/>
        <end position="20"/>
    </location>
</feature>
<name>A0A8J2YCJ1_9BACL</name>
<dbReference type="Pfam" id="PF02021">
    <property type="entry name" value="UPF0102"/>
    <property type="match status" value="1"/>
</dbReference>
<organism evidence="4 5">
    <name type="scientific">Marinithermofilum abyssi</name>
    <dbReference type="NCBI Taxonomy" id="1571185"/>
    <lineage>
        <taxon>Bacteria</taxon>
        <taxon>Bacillati</taxon>
        <taxon>Bacillota</taxon>
        <taxon>Bacilli</taxon>
        <taxon>Bacillales</taxon>
        <taxon>Thermoactinomycetaceae</taxon>
        <taxon>Marinithermofilum</taxon>
    </lineage>
</organism>
<feature type="compositionally biased region" description="Basic and acidic residues" evidence="3">
    <location>
        <begin position="8"/>
        <end position="20"/>
    </location>
</feature>
<proteinExistence type="inferred from homology"/>
<dbReference type="AlphaFoldDB" id="A0A8J2YCJ1"/>
<evidence type="ECO:0000313" key="5">
    <source>
        <dbReference type="Proteomes" id="UP000625210"/>
    </source>
</evidence>
<dbReference type="GO" id="GO:0003676">
    <property type="term" value="F:nucleic acid binding"/>
    <property type="evidence" value="ECO:0007669"/>
    <property type="project" value="InterPro"/>
</dbReference>
<accession>A0A8J2YCJ1</accession>
<sequence length="133" mass="15487">MMQVKRQQGRERRPLDRRKETGRIGEEIARRFLENKGWHILDTNWASRLGELDIIAQCEAGLVIVEVRTTRGSRFGYGFQSVGMQKQQQVRKLALQYVQSRRLFHLPLRLDVISVLLSSEDTPIRVDHIEGAF</sequence>
<gene>
    <name evidence="4" type="ORF">GCM10011571_17680</name>
</gene>
<dbReference type="CDD" id="cd20736">
    <property type="entry name" value="PoNe_Nuclease"/>
    <property type="match status" value="1"/>
</dbReference>
<dbReference type="PANTHER" id="PTHR34039:SF1">
    <property type="entry name" value="UPF0102 PROTEIN YRAN"/>
    <property type="match status" value="1"/>
</dbReference>
<dbReference type="InterPro" id="IPR011335">
    <property type="entry name" value="Restrct_endonuc-II-like"/>
</dbReference>
<evidence type="ECO:0000313" key="4">
    <source>
        <dbReference type="EMBL" id="GGE16440.1"/>
    </source>
</evidence>
<dbReference type="Gene3D" id="3.40.1350.10">
    <property type="match status" value="1"/>
</dbReference>
<dbReference type="Proteomes" id="UP000625210">
    <property type="component" value="Unassembled WGS sequence"/>
</dbReference>
<evidence type="ECO:0000256" key="2">
    <source>
        <dbReference type="HAMAP-Rule" id="MF_00048"/>
    </source>
</evidence>
<comment type="caution">
    <text evidence="4">The sequence shown here is derived from an EMBL/GenBank/DDBJ whole genome shotgun (WGS) entry which is preliminary data.</text>
</comment>
<protein>
    <recommendedName>
        <fullName evidence="2">UPF0102 protein GCM10011571_17680</fullName>
    </recommendedName>
</protein>
<reference evidence="4" key="1">
    <citation type="journal article" date="2014" name="Int. J. Syst. Evol. Microbiol.">
        <title>Complete genome sequence of Corynebacterium casei LMG S-19264T (=DSM 44701T), isolated from a smear-ripened cheese.</title>
        <authorList>
            <consortium name="US DOE Joint Genome Institute (JGI-PGF)"/>
            <person name="Walter F."/>
            <person name="Albersmeier A."/>
            <person name="Kalinowski J."/>
            <person name="Ruckert C."/>
        </authorList>
    </citation>
    <scope>NUCLEOTIDE SEQUENCE</scope>
    <source>
        <strain evidence="4">CGMCC 1.15179</strain>
    </source>
</reference>
<keyword evidence="5" id="KW-1185">Reference proteome</keyword>
<evidence type="ECO:0000256" key="3">
    <source>
        <dbReference type="SAM" id="MobiDB-lite"/>
    </source>
</evidence>
<dbReference type="SUPFAM" id="SSF52980">
    <property type="entry name" value="Restriction endonuclease-like"/>
    <property type="match status" value="1"/>
</dbReference>
<dbReference type="PANTHER" id="PTHR34039">
    <property type="entry name" value="UPF0102 PROTEIN YRAN"/>
    <property type="match status" value="1"/>
</dbReference>
<comment type="similarity">
    <text evidence="1 2">Belongs to the UPF0102 family.</text>
</comment>
<reference evidence="4" key="2">
    <citation type="submission" date="2020-09" db="EMBL/GenBank/DDBJ databases">
        <authorList>
            <person name="Sun Q."/>
            <person name="Zhou Y."/>
        </authorList>
    </citation>
    <scope>NUCLEOTIDE SEQUENCE</scope>
    <source>
        <strain evidence="4">CGMCC 1.15179</strain>
    </source>
</reference>
<dbReference type="NCBIfam" id="NF009154">
    <property type="entry name" value="PRK12497.3-3"/>
    <property type="match status" value="1"/>
</dbReference>
<dbReference type="EMBL" id="BMHQ01000005">
    <property type="protein sequence ID" value="GGE16440.1"/>
    <property type="molecule type" value="Genomic_DNA"/>
</dbReference>
<dbReference type="InterPro" id="IPR003509">
    <property type="entry name" value="UPF0102_YraN-like"/>
</dbReference>
<dbReference type="InterPro" id="IPR011856">
    <property type="entry name" value="tRNA_endonuc-like_dom_sf"/>
</dbReference>